<organism evidence="2 3">
    <name type="scientific">Blautia hominis</name>
    <dbReference type="NCBI Taxonomy" id="2025493"/>
    <lineage>
        <taxon>Bacteria</taxon>
        <taxon>Bacillati</taxon>
        <taxon>Bacillota</taxon>
        <taxon>Clostridia</taxon>
        <taxon>Lachnospirales</taxon>
        <taxon>Lachnospiraceae</taxon>
        <taxon>Blautia</taxon>
    </lineage>
</organism>
<dbReference type="RefSeq" id="WP_390410131.1">
    <property type="nucleotide sequence ID" value="NZ_BAABYW010000002.1"/>
</dbReference>
<evidence type="ECO:0000313" key="2">
    <source>
        <dbReference type="EMBL" id="GAA6411473.1"/>
    </source>
</evidence>
<dbReference type="Proteomes" id="UP001600943">
    <property type="component" value="Unassembled WGS sequence"/>
</dbReference>
<reference evidence="2 3" key="1">
    <citation type="submission" date="2024-04" db="EMBL/GenBank/DDBJ databases">
        <title>Defined microbial consortia suppress multidrug-resistant proinflammatory Enterobacteriaceae via ecological control.</title>
        <authorList>
            <person name="Furuichi M."/>
            <person name="Kawaguchi T."/>
            <person name="Pust M."/>
            <person name="Yasuma K."/>
            <person name="Plichta D."/>
            <person name="Hasegawa N."/>
            <person name="Ohya T."/>
            <person name="Bhattarai S."/>
            <person name="Sasajima S."/>
            <person name="Aoto Y."/>
            <person name="Tuganbaev T."/>
            <person name="Yaginuma M."/>
            <person name="Ueda M."/>
            <person name="Okahashi N."/>
            <person name="Amafuji K."/>
            <person name="Kiridooshi Y."/>
            <person name="Sugita K."/>
            <person name="Strazar M."/>
            <person name="Skelly A."/>
            <person name="Suda W."/>
            <person name="Hattori M."/>
            <person name="Nakamoto N."/>
            <person name="Caballero S."/>
            <person name="Norman J."/>
            <person name="Olle B."/>
            <person name="Tanoue T."/>
            <person name="Arita M."/>
            <person name="Bucci V."/>
            <person name="Atarashi K."/>
            <person name="Xavier R."/>
            <person name="Honda K."/>
        </authorList>
    </citation>
    <scope>NUCLEOTIDE SEQUENCE [LARGE SCALE GENOMIC DNA]</scope>
    <source>
        <strain evidence="3">k04-0078-D8-1</strain>
    </source>
</reference>
<comment type="caution">
    <text evidence="2">The sequence shown here is derived from an EMBL/GenBank/DDBJ whole genome shotgun (WGS) entry which is preliminary data.</text>
</comment>
<accession>A0ABQ0BJF4</accession>
<evidence type="ECO:0000313" key="3">
    <source>
        <dbReference type="Proteomes" id="UP001600943"/>
    </source>
</evidence>
<keyword evidence="3" id="KW-1185">Reference proteome</keyword>
<protein>
    <recommendedName>
        <fullName evidence="1">Plasmid pRiA4b Orf3-like domain-containing protein</fullName>
    </recommendedName>
</protein>
<feature type="domain" description="Plasmid pRiA4b Orf3-like" evidence="1">
    <location>
        <begin position="2"/>
        <end position="173"/>
    </location>
</feature>
<dbReference type="PANTHER" id="PTHR41878">
    <property type="entry name" value="LEXA REPRESSOR-RELATED"/>
    <property type="match status" value="1"/>
</dbReference>
<dbReference type="InterPro" id="IPR004027">
    <property type="entry name" value="SEC_C_motif"/>
</dbReference>
<dbReference type="Gene3D" id="3.10.290.30">
    <property type="entry name" value="MM3350-like"/>
    <property type="match status" value="1"/>
</dbReference>
<proteinExistence type="predicted"/>
<name>A0ABQ0BJF4_9FIRM</name>
<dbReference type="Pfam" id="PF02810">
    <property type="entry name" value="SEC-C"/>
    <property type="match status" value="1"/>
</dbReference>
<sequence>MKAYQMKIAVKNSHPPIWRRFVVPAGLSFSQLSVVLNEVMGWCGYHLFKFEFYHLKISLEEEFEDFIGLDDIEYLKASETLIDPFMEQEDWFTYVYDFGDYWEHRVTIEKVIEDYAFSYPVVLKYKGETPYEDCGGIYGYYDLLEVLKDSSHPEYENMKSWTEEHFTSVYDMGEVNQSLKHMALKKKKSRPMLQNEIYEALIEKGSGFKTIQCVNKGVNDNKDEALSEKMISKMDDILKEYETQYKQLKDAWGADLANGTLRDILEDYRKDDLQEICELHGLSGYRKFLKKDLIDFVYEKLLSKEVMCRCLLYMNDTELTLMDKGNTGVDESDDVWNLVESGYAGATYIEVVYVPEDVKDAFRKNCDEEWKKERKRVQDILHHINACVELYGICPLERMISMYEKNTGNIISEAELREFCGQIPGFLKYFEIVGNELVQEHLLEAGRMQHLKSMQGIKAYYTPTREEIQTLGGYFYVPFDRYMNEMADFFEEFSVEKEEDARDICRNIQRIIRIGGQIGDIMNYLENDLVMIDETVFPQFAEILMRVWNHTRMQMNRGYMPDEMSCPESVKKVKEKAAGMGFQPLGDTPGGKADIIDFQEERRKKIYPNDTCPCGSGKKYKHCCGKKK</sequence>
<dbReference type="InterPro" id="IPR024047">
    <property type="entry name" value="MM3350-like_sf"/>
</dbReference>
<dbReference type="PANTHER" id="PTHR41878:SF1">
    <property type="entry name" value="TNPR PROTEIN"/>
    <property type="match status" value="1"/>
</dbReference>
<evidence type="ECO:0000259" key="1">
    <source>
        <dbReference type="Pfam" id="PF07929"/>
    </source>
</evidence>
<dbReference type="SUPFAM" id="SSF159941">
    <property type="entry name" value="MM3350-like"/>
    <property type="match status" value="1"/>
</dbReference>
<dbReference type="EMBL" id="BAABYW010000002">
    <property type="protein sequence ID" value="GAA6411473.1"/>
    <property type="molecule type" value="Genomic_DNA"/>
</dbReference>
<dbReference type="InterPro" id="IPR012912">
    <property type="entry name" value="Plasmid_pRiA4b_Orf3-like"/>
</dbReference>
<dbReference type="SUPFAM" id="SSF103642">
    <property type="entry name" value="Sec-C motif"/>
    <property type="match status" value="1"/>
</dbReference>
<dbReference type="Pfam" id="PF07929">
    <property type="entry name" value="PRiA4_ORF3"/>
    <property type="match status" value="1"/>
</dbReference>
<gene>
    <name evidence="2" type="ORF">K040078D81_55900</name>
</gene>
<dbReference type="Gene3D" id="3.10.450.50">
    <property type="match status" value="1"/>
</dbReference>